<keyword evidence="9" id="KW-1185">Reference proteome</keyword>
<dbReference type="Proteomes" id="UP000569018">
    <property type="component" value="Unassembled WGS sequence"/>
</dbReference>
<name>A0A6V8PVH7_9ACTN</name>
<evidence type="ECO:0000313" key="4">
    <source>
        <dbReference type="EMBL" id="GFP36632.1"/>
    </source>
</evidence>
<dbReference type="EMBL" id="BLRZ01000037">
    <property type="protein sequence ID" value="GFP30028.1"/>
    <property type="molecule type" value="Genomic_DNA"/>
</dbReference>
<evidence type="ECO:0000313" key="8">
    <source>
        <dbReference type="Proteomes" id="UP000574717"/>
    </source>
</evidence>
<evidence type="ECO:0000313" key="6">
    <source>
        <dbReference type="Proteomes" id="UP000561271"/>
    </source>
</evidence>
<dbReference type="EMBL" id="BLSC01000013">
    <property type="protein sequence ID" value="GFP36632.1"/>
    <property type="molecule type" value="Genomic_DNA"/>
</dbReference>
<evidence type="ECO:0000313" key="7">
    <source>
        <dbReference type="Proteomes" id="UP000569018"/>
    </source>
</evidence>
<evidence type="ECO:0000313" key="5">
    <source>
        <dbReference type="EMBL" id="GFP40236.1"/>
    </source>
</evidence>
<dbReference type="EMBL" id="BLRU01000113">
    <property type="protein sequence ID" value="GFP19646.1"/>
    <property type="molecule type" value="Genomic_DNA"/>
</dbReference>
<dbReference type="Proteomes" id="UP000588083">
    <property type="component" value="Unassembled WGS sequence"/>
</dbReference>
<accession>A0A6V8PVH7</accession>
<sequence>MIKGKSRVKPAVAFILERSKEERISVGMVRLTKLLYLLDVEYFRAKGETYTGLDWIFYKYGPYAPELETTLSNLGIDIEERDLGEKTFKEIVPSFEERWAEGLDVTARSILDELWREWGLETLSKLLDYVYFETEPMQVPIRGRKLDFSKVSPRQVPATLRWTAEEKTKLHEIGQSIKNKLARISVPQKPAYPPETSEILKIWDEEELANLGALKGKVTIDFSAFRVKDSDEPSRG</sequence>
<evidence type="ECO:0000313" key="2">
    <source>
        <dbReference type="EMBL" id="GFP19646.1"/>
    </source>
</evidence>
<reference evidence="6 7" key="1">
    <citation type="journal article" date="2020" name="Front. Microbiol.">
        <title>Single-cell genomics of novel Actinobacteria with the Wood-Ljungdahl pathway discovered in a serpentinizing system.</title>
        <authorList>
            <person name="Merino N."/>
            <person name="Kawai M."/>
            <person name="Boyd E.S."/>
            <person name="Colman D.R."/>
            <person name="McGlynn S.E."/>
            <person name="Nealson K.H."/>
            <person name="Kurokawa K."/>
            <person name="Hongoh Y."/>
        </authorList>
    </citation>
    <scope>NUCLEOTIDE SEQUENCE [LARGE SCALE GENOMIC DNA]</scope>
    <source>
        <strain evidence="2 8">S03</strain>
        <strain evidence="3 9">S34</strain>
        <strain evidence="4 6">S44</strain>
        <strain evidence="5 7">S47</strain>
    </source>
</reference>
<dbReference type="RefSeq" id="WP_176230958.1">
    <property type="nucleotide sequence ID" value="NZ_BLRU01000113.1"/>
</dbReference>
<proteinExistence type="predicted"/>
<protein>
    <recommendedName>
        <fullName evidence="1">Antitoxin SocA-like Panacea domain-containing protein</fullName>
    </recommendedName>
</protein>
<dbReference type="Pfam" id="PF13274">
    <property type="entry name" value="SocA_Panacea"/>
    <property type="match status" value="1"/>
</dbReference>
<dbReference type="Proteomes" id="UP000561271">
    <property type="component" value="Unassembled WGS sequence"/>
</dbReference>
<comment type="caution">
    <text evidence="4">The sequence shown here is derived from an EMBL/GenBank/DDBJ whole genome shotgun (WGS) entry which is preliminary data.</text>
</comment>
<dbReference type="Proteomes" id="UP000574717">
    <property type="component" value="Unassembled WGS sequence"/>
</dbReference>
<dbReference type="EMBL" id="BLSD01000175">
    <property type="protein sequence ID" value="GFP40236.1"/>
    <property type="molecule type" value="Genomic_DNA"/>
</dbReference>
<organism evidence="4 6">
    <name type="scientific">Candidatus Hakubella thermalkaliphila</name>
    <dbReference type="NCBI Taxonomy" id="2754717"/>
    <lineage>
        <taxon>Bacteria</taxon>
        <taxon>Bacillati</taxon>
        <taxon>Actinomycetota</taxon>
        <taxon>Actinomycetota incertae sedis</taxon>
        <taxon>Candidatus Hakubellales</taxon>
        <taxon>Candidatus Hakubellaceae</taxon>
        <taxon>Candidatus Hakubella</taxon>
    </lineage>
</organism>
<dbReference type="InterPro" id="IPR025272">
    <property type="entry name" value="SocA_Panacea"/>
</dbReference>
<evidence type="ECO:0000313" key="9">
    <source>
        <dbReference type="Proteomes" id="UP000588083"/>
    </source>
</evidence>
<evidence type="ECO:0000313" key="3">
    <source>
        <dbReference type="EMBL" id="GFP30028.1"/>
    </source>
</evidence>
<dbReference type="AlphaFoldDB" id="A0A6V8PVH7"/>
<gene>
    <name evidence="2" type="ORF">HKBW3S03_01151</name>
    <name evidence="3" type="ORF">HKBW3S34_00948</name>
    <name evidence="4" type="ORF">HKBW3S44_00313</name>
    <name evidence="5" type="ORF">HKBW3S47_01932</name>
</gene>
<evidence type="ECO:0000259" key="1">
    <source>
        <dbReference type="Pfam" id="PF13274"/>
    </source>
</evidence>
<feature type="domain" description="Antitoxin SocA-like Panacea" evidence="1">
    <location>
        <begin position="31"/>
        <end position="130"/>
    </location>
</feature>